<keyword evidence="9" id="KW-0862">Zinc</keyword>
<dbReference type="InterPro" id="IPR009061">
    <property type="entry name" value="DNA-bd_dom_put_sf"/>
</dbReference>
<keyword evidence="11 22" id="KW-1133">Transmembrane helix</keyword>
<feature type="transmembrane region" description="Helical" evidence="22">
    <location>
        <begin position="409"/>
        <end position="437"/>
    </location>
</feature>
<keyword evidence="10" id="KW-0864">Zinc transport</keyword>
<gene>
    <name evidence="24" type="ORF">BINO364_LOCUS7744</name>
</gene>
<keyword evidence="7 22" id="KW-0812">Transmembrane</keyword>
<evidence type="ECO:0000256" key="2">
    <source>
        <dbReference type="ARBA" id="ARBA00004225"/>
    </source>
</evidence>
<evidence type="ECO:0000256" key="19">
    <source>
        <dbReference type="ARBA" id="ARBA00034845"/>
    </source>
</evidence>
<dbReference type="Gene3D" id="3.90.530.10">
    <property type="entry name" value="XPA C-terminal domain"/>
    <property type="match status" value="1"/>
</dbReference>
<evidence type="ECO:0000256" key="10">
    <source>
        <dbReference type="ARBA" id="ARBA00022906"/>
    </source>
</evidence>
<evidence type="ECO:0000256" key="22">
    <source>
        <dbReference type="SAM" id="Phobius"/>
    </source>
</evidence>
<dbReference type="NCBIfam" id="TIGR01297">
    <property type="entry name" value="CDF"/>
    <property type="match status" value="1"/>
</dbReference>
<comment type="subcellular location">
    <subcellularLocation>
        <location evidence="3">Endoplasmic reticulum</location>
    </subcellularLocation>
    <subcellularLocation>
        <location evidence="2">Mitochondrion membrane</location>
        <topology evidence="2">Multi-pass membrane protein</topology>
    </subcellularLocation>
    <subcellularLocation>
        <location evidence="1">Nucleus</location>
    </subcellularLocation>
</comment>
<dbReference type="GO" id="GO:0015297">
    <property type="term" value="F:antiporter activity"/>
    <property type="evidence" value="ECO:0007669"/>
    <property type="project" value="UniProtKB-KW"/>
</dbReference>
<dbReference type="GO" id="GO:0008324">
    <property type="term" value="F:monoatomic cation transmembrane transporter activity"/>
    <property type="evidence" value="ECO:0007669"/>
    <property type="project" value="InterPro"/>
</dbReference>
<evidence type="ECO:0000256" key="7">
    <source>
        <dbReference type="ARBA" id="ARBA00022692"/>
    </source>
</evidence>
<keyword evidence="14" id="KW-0496">Mitochondrion</keyword>
<protein>
    <recommendedName>
        <fullName evidence="19">Proton-coupled zinc antiporter SLC30A9, mitochondrial</fullName>
    </recommendedName>
    <alternativeName>
        <fullName evidence="18">Solute carrier family 30 member 9</fullName>
    </alternativeName>
    <alternativeName>
        <fullName evidence="20">Zinc transporter 9</fullName>
    </alternativeName>
</protein>
<dbReference type="SUPFAM" id="SSF46955">
    <property type="entry name" value="Putative DNA-binding domain"/>
    <property type="match status" value="1"/>
</dbReference>
<evidence type="ECO:0000256" key="12">
    <source>
        <dbReference type="ARBA" id="ARBA00023015"/>
    </source>
</evidence>
<dbReference type="OrthoDB" id="435980at2759"/>
<comment type="catalytic activity">
    <reaction evidence="21">
        <text>Zn(2+)(in) + 2 H(+)(out) = Zn(2+)(out) + 2 H(+)(in)</text>
        <dbReference type="Rhea" id="RHEA:72627"/>
        <dbReference type="ChEBI" id="CHEBI:15378"/>
        <dbReference type="ChEBI" id="CHEBI:29105"/>
    </reaction>
</comment>
<dbReference type="PANTHER" id="PTHR13414">
    <property type="entry name" value="HUEL-CATION TRANSPORTER"/>
    <property type="match status" value="1"/>
</dbReference>
<accession>A0A8J9VL17</accession>
<evidence type="ECO:0000256" key="14">
    <source>
        <dbReference type="ARBA" id="ARBA00023128"/>
    </source>
</evidence>
<dbReference type="InterPro" id="IPR002524">
    <property type="entry name" value="Cation_efflux"/>
</dbReference>
<name>A0A8J9VL17_9NEOP</name>
<feature type="transmembrane region" description="Helical" evidence="22">
    <location>
        <begin position="449"/>
        <end position="471"/>
    </location>
</feature>
<feature type="domain" description="Cation efflux protein transmembrane" evidence="23">
    <location>
        <begin position="262"/>
        <end position="470"/>
    </location>
</feature>
<keyword evidence="8" id="KW-0256">Endoplasmic reticulum</keyword>
<evidence type="ECO:0000256" key="5">
    <source>
        <dbReference type="ARBA" id="ARBA00022448"/>
    </source>
</evidence>
<keyword evidence="13" id="KW-0406">Ion transport</keyword>
<dbReference type="GO" id="GO:0005634">
    <property type="term" value="C:nucleus"/>
    <property type="evidence" value="ECO:0007669"/>
    <property type="project" value="UniProtKB-SubCell"/>
</dbReference>
<dbReference type="InterPro" id="IPR058533">
    <property type="entry name" value="Cation_efflux_TM"/>
</dbReference>
<evidence type="ECO:0000256" key="17">
    <source>
        <dbReference type="ARBA" id="ARBA00023242"/>
    </source>
</evidence>
<evidence type="ECO:0000256" key="9">
    <source>
        <dbReference type="ARBA" id="ARBA00022833"/>
    </source>
</evidence>
<dbReference type="SUPFAM" id="SSF161111">
    <property type="entry name" value="Cation efflux protein transmembrane domain-like"/>
    <property type="match status" value="1"/>
</dbReference>
<keyword evidence="17" id="KW-0539">Nucleus</keyword>
<evidence type="ECO:0000256" key="4">
    <source>
        <dbReference type="ARBA" id="ARBA00008873"/>
    </source>
</evidence>
<reference evidence="24" key="1">
    <citation type="submission" date="2021-12" db="EMBL/GenBank/DDBJ databases">
        <authorList>
            <person name="Martin H S."/>
        </authorList>
    </citation>
    <scope>NUCLEOTIDE SEQUENCE</scope>
</reference>
<proteinExistence type="inferred from homology"/>
<dbReference type="GO" id="GO:0006829">
    <property type="term" value="P:zinc ion transport"/>
    <property type="evidence" value="ECO:0007669"/>
    <property type="project" value="UniProtKB-KW"/>
</dbReference>
<organism evidence="24 25">
    <name type="scientific">Brenthis ino</name>
    <name type="common">lesser marbled fritillary</name>
    <dbReference type="NCBI Taxonomy" id="405034"/>
    <lineage>
        <taxon>Eukaryota</taxon>
        <taxon>Metazoa</taxon>
        <taxon>Ecdysozoa</taxon>
        <taxon>Arthropoda</taxon>
        <taxon>Hexapoda</taxon>
        <taxon>Insecta</taxon>
        <taxon>Pterygota</taxon>
        <taxon>Neoptera</taxon>
        <taxon>Endopterygota</taxon>
        <taxon>Lepidoptera</taxon>
        <taxon>Glossata</taxon>
        <taxon>Ditrysia</taxon>
        <taxon>Papilionoidea</taxon>
        <taxon>Nymphalidae</taxon>
        <taxon>Heliconiinae</taxon>
        <taxon>Argynnini</taxon>
        <taxon>Brenthis</taxon>
    </lineage>
</organism>
<comment type="similarity">
    <text evidence="4">Belongs to the cation diffusion facilitator (CDF) transporter (TC 2.A.4) family. SLC30A subfamily.</text>
</comment>
<dbReference type="Pfam" id="PF01545">
    <property type="entry name" value="Cation_efflux"/>
    <property type="match status" value="1"/>
</dbReference>
<feature type="transmembrane region" description="Helical" evidence="22">
    <location>
        <begin position="363"/>
        <end position="388"/>
    </location>
</feature>
<dbReference type="FunFam" id="1.20.1510.10:FF:000004">
    <property type="entry name" value="zinc transporter 9 isoform X1"/>
    <property type="match status" value="1"/>
</dbReference>
<keyword evidence="25" id="KW-1185">Reference proteome</keyword>
<dbReference type="GO" id="GO:0031966">
    <property type="term" value="C:mitochondrial membrane"/>
    <property type="evidence" value="ECO:0007669"/>
    <property type="project" value="UniProtKB-SubCell"/>
</dbReference>
<dbReference type="InterPro" id="IPR037129">
    <property type="entry name" value="XPA_sf"/>
</dbReference>
<keyword evidence="6" id="KW-0050">Antiport</keyword>
<keyword evidence="12" id="KW-0805">Transcription regulation</keyword>
<evidence type="ECO:0000256" key="15">
    <source>
        <dbReference type="ARBA" id="ARBA00023136"/>
    </source>
</evidence>
<evidence type="ECO:0000313" key="25">
    <source>
        <dbReference type="Proteomes" id="UP000838878"/>
    </source>
</evidence>
<dbReference type="PANTHER" id="PTHR13414:SF9">
    <property type="entry name" value="PROTON-COUPLED ZINC ANTIPORTER SLC30A9, MITOCHONDRIAL"/>
    <property type="match status" value="1"/>
</dbReference>
<dbReference type="InterPro" id="IPR040177">
    <property type="entry name" value="SLC30A9"/>
</dbReference>
<dbReference type="InterPro" id="IPR027469">
    <property type="entry name" value="Cation_efflux_TMD_sf"/>
</dbReference>
<evidence type="ECO:0000256" key="3">
    <source>
        <dbReference type="ARBA" id="ARBA00004240"/>
    </source>
</evidence>
<evidence type="ECO:0000256" key="13">
    <source>
        <dbReference type="ARBA" id="ARBA00023065"/>
    </source>
</evidence>
<evidence type="ECO:0000256" key="16">
    <source>
        <dbReference type="ARBA" id="ARBA00023163"/>
    </source>
</evidence>
<evidence type="ECO:0000256" key="8">
    <source>
        <dbReference type="ARBA" id="ARBA00022824"/>
    </source>
</evidence>
<evidence type="ECO:0000256" key="21">
    <source>
        <dbReference type="ARBA" id="ARBA00048349"/>
    </source>
</evidence>
<feature type="transmembrane region" description="Helical" evidence="22">
    <location>
        <begin position="328"/>
        <end position="351"/>
    </location>
</feature>
<evidence type="ECO:0000259" key="23">
    <source>
        <dbReference type="Pfam" id="PF01545"/>
    </source>
</evidence>
<sequence>MIMLPSLASNFYRKFGRQYTQWKYYNSICIGAYRILQRESILSLQNNKNIYRRIYTSAYFNDKSEIKDAKDITDKLTAGGKDSHRTVKEKSLGDIIVKTETDADKVVTKVTIEKAKSQETEEAAKQAAVAPQKKKRLLIDFSASYTERNFITPMRAMTEYLLKQSDLEMLPKVLRRSPYESEPPITVYYRKDVEAKAIEVWGSKDSLDKELLRRELDRRRYEQDVFTVKRRLRNYRREMGHKRLKHGVEEMGLKTVSGRVVLTAVGINGCNFLFKLCAWLYTGSHSLFSECIHSLADTVNQLILAYGIHKSVQIADPDHPYGYTNMRYVSSLISGVGIFCVGCGLSFYHGVTGILEPQPLHDFYWAYFVLGGAVVSEGATLMVALSAIRKGAKEANMTLYEYVMRSSDPSVNVVLFEDTAAVAGVVVAGTCMAISQYTGSPLPDAIGCILVGTLLGGVASFIILSNVGALIGRSIRQEQLDEINSVLERDFMIRAIHDVKGIDIGSNLIRYKAEVDFDGRALTRSYLEKHDLNTLLEDMKKIETIDDVESFLLKHGENIVDMLGGEIDRIELKLRKKFPQIRHCDLEIL</sequence>
<evidence type="ECO:0000313" key="24">
    <source>
        <dbReference type="EMBL" id="CAH0721675.1"/>
    </source>
</evidence>
<dbReference type="CDD" id="cd21078">
    <property type="entry name" value="NTD_ZNT9"/>
    <property type="match status" value="1"/>
</dbReference>
<evidence type="ECO:0000256" key="18">
    <source>
        <dbReference type="ARBA" id="ARBA00033405"/>
    </source>
</evidence>
<evidence type="ECO:0000256" key="6">
    <source>
        <dbReference type="ARBA" id="ARBA00022449"/>
    </source>
</evidence>
<dbReference type="Gene3D" id="1.20.1510.10">
    <property type="entry name" value="Cation efflux protein transmembrane domain"/>
    <property type="match status" value="1"/>
</dbReference>
<dbReference type="GO" id="GO:0006882">
    <property type="term" value="P:intracellular zinc ion homeostasis"/>
    <property type="evidence" value="ECO:0007669"/>
    <property type="project" value="TreeGrafter"/>
</dbReference>
<evidence type="ECO:0000256" key="1">
    <source>
        <dbReference type="ARBA" id="ARBA00004123"/>
    </source>
</evidence>
<dbReference type="EMBL" id="OV170222">
    <property type="protein sequence ID" value="CAH0721675.1"/>
    <property type="molecule type" value="Genomic_DNA"/>
</dbReference>
<evidence type="ECO:0000256" key="20">
    <source>
        <dbReference type="ARBA" id="ARBA00034922"/>
    </source>
</evidence>
<dbReference type="Proteomes" id="UP000838878">
    <property type="component" value="Chromosome 2"/>
</dbReference>
<evidence type="ECO:0000256" key="11">
    <source>
        <dbReference type="ARBA" id="ARBA00022989"/>
    </source>
</evidence>
<dbReference type="AlphaFoldDB" id="A0A8J9VL17"/>
<keyword evidence="16" id="KW-0804">Transcription</keyword>
<keyword evidence="5" id="KW-0813">Transport</keyword>
<keyword evidence="15 22" id="KW-0472">Membrane</keyword>
<feature type="non-terminal residue" evidence="24">
    <location>
        <position position="589"/>
    </location>
</feature>
<dbReference type="GO" id="GO:0005783">
    <property type="term" value="C:endoplasmic reticulum"/>
    <property type="evidence" value="ECO:0007669"/>
    <property type="project" value="UniProtKB-SubCell"/>
</dbReference>